<dbReference type="AlphaFoldDB" id="A0A7J5BAP2"/>
<gene>
    <name evidence="2" type="ORF">F8O05_07555</name>
</gene>
<dbReference type="Proteomes" id="UP000433493">
    <property type="component" value="Unassembled WGS sequence"/>
</dbReference>
<evidence type="ECO:0000256" key="1">
    <source>
        <dbReference type="SAM" id="MobiDB-lite"/>
    </source>
</evidence>
<proteinExistence type="predicted"/>
<feature type="region of interest" description="Disordered" evidence="1">
    <location>
        <begin position="168"/>
        <end position="201"/>
    </location>
</feature>
<keyword evidence="3" id="KW-1185">Reference proteome</keyword>
<protein>
    <recommendedName>
        <fullName evidence="4">DNA modification methylase</fullName>
    </recommendedName>
</protein>
<feature type="compositionally biased region" description="Acidic residues" evidence="1">
    <location>
        <begin position="176"/>
        <end position="201"/>
    </location>
</feature>
<evidence type="ECO:0008006" key="4">
    <source>
        <dbReference type="Google" id="ProtNLM"/>
    </source>
</evidence>
<evidence type="ECO:0000313" key="2">
    <source>
        <dbReference type="EMBL" id="KAB1643094.1"/>
    </source>
</evidence>
<evidence type="ECO:0000313" key="3">
    <source>
        <dbReference type="Proteomes" id="UP000433493"/>
    </source>
</evidence>
<accession>A0A7J5BAP2</accession>
<comment type="caution">
    <text evidence="2">The sequence shown here is derived from an EMBL/GenBank/DDBJ whole genome shotgun (WGS) entry which is preliminary data.</text>
</comment>
<dbReference type="OrthoDB" id="3267550at2"/>
<organism evidence="2 3">
    <name type="scientific">Gulosibacter chungangensis</name>
    <dbReference type="NCBI Taxonomy" id="979746"/>
    <lineage>
        <taxon>Bacteria</taxon>
        <taxon>Bacillati</taxon>
        <taxon>Actinomycetota</taxon>
        <taxon>Actinomycetes</taxon>
        <taxon>Micrococcales</taxon>
        <taxon>Microbacteriaceae</taxon>
        <taxon>Gulosibacter</taxon>
    </lineage>
</organism>
<dbReference type="PROSITE" id="PS51257">
    <property type="entry name" value="PROKAR_LIPOPROTEIN"/>
    <property type="match status" value="1"/>
</dbReference>
<dbReference type="RefSeq" id="WP_158052143.1">
    <property type="nucleotide sequence ID" value="NZ_WBKB01000004.1"/>
</dbReference>
<sequence length="201" mass="21033">MKIRAVAAAALALAIGVGLTGCNMISPQRTEMQYDASDGVSADLGGVSVQNALLLTTESVDEANFVFTAVNLTNAEATVTAQVGASSVEKTIDHTINNRLVKVGFGESGSEIVSGDFVSGSTFEVTFTSTYTDDEGNTQTAEQTVIVPVLGSEIAEGVLGEYATLLPEATEPGFTETEETIEEEVGEDEGEQEQLDTEIQP</sequence>
<dbReference type="EMBL" id="WBKB01000004">
    <property type="protein sequence ID" value="KAB1643094.1"/>
    <property type="molecule type" value="Genomic_DNA"/>
</dbReference>
<name>A0A7J5BAP2_9MICO</name>
<reference evidence="2 3" key="1">
    <citation type="submission" date="2019-09" db="EMBL/GenBank/DDBJ databases">
        <title>Phylogeny of genus Pseudoclavibacter and closely related genus.</title>
        <authorList>
            <person name="Li Y."/>
        </authorList>
    </citation>
    <scope>NUCLEOTIDE SEQUENCE [LARGE SCALE GENOMIC DNA]</scope>
    <source>
        <strain evidence="2 3">KCTC 13959</strain>
    </source>
</reference>